<evidence type="ECO:0000256" key="4">
    <source>
        <dbReference type="ARBA" id="ARBA00022989"/>
    </source>
</evidence>
<dbReference type="PANTHER" id="PTHR34857:SF2">
    <property type="entry name" value="SLL0384 PROTEIN"/>
    <property type="match status" value="1"/>
</dbReference>
<sequence>MRGLVTMPILDDLILGRFEPGESLLHRFDAPLKLILMPVLVICSFAVTRPAALTALSALALILAACSGYPWRTWWRGLLVFRWLFLFTLLLHLCFSPGRTLFGVAFLSFDGLLQGLRVIWQLSLAVVFSSLLTLTTSPARIARAFITLAAPLQKLRLPVARAGEFILLTLHFLPLLREELIVARTVGAGQPAGVAASVRRLRENLGPLLLRLVDRAEEMALALAQGHALPAIVDPAPKRSLSSWLNWTLFGAAMLVPVFLIGLRLWPTSA</sequence>
<dbReference type="RefSeq" id="WP_040099299.1">
    <property type="nucleotide sequence ID" value="NZ_JWJD01000003.1"/>
</dbReference>
<dbReference type="AlphaFoldDB" id="A0A0C2HUX5"/>
<dbReference type="Pfam" id="PF02361">
    <property type="entry name" value="CbiQ"/>
    <property type="match status" value="1"/>
</dbReference>
<gene>
    <name evidence="7" type="ORF">GFER_10625</name>
</gene>
<keyword evidence="8" id="KW-1185">Reference proteome</keyword>
<dbReference type="Proteomes" id="UP000035068">
    <property type="component" value="Unassembled WGS sequence"/>
</dbReference>
<organism evidence="7 8">
    <name type="scientific">Geoalkalibacter ferrihydriticus DSM 17813</name>
    <dbReference type="NCBI Taxonomy" id="1121915"/>
    <lineage>
        <taxon>Bacteria</taxon>
        <taxon>Pseudomonadati</taxon>
        <taxon>Thermodesulfobacteriota</taxon>
        <taxon>Desulfuromonadia</taxon>
        <taxon>Desulfuromonadales</taxon>
        <taxon>Geoalkalibacteraceae</taxon>
        <taxon>Geoalkalibacter</taxon>
    </lineage>
</organism>
<dbReference type="GO" id="GO:0005886">
    <property type="term" value="C:plasma membrane"/>
    <property type="evidence" value="ECO:0007669"/>
    <property type="project" value="UniProtKB-ARBA"/>
</dbReference>
<feature type="transmembrane region" description="Helical" evidence="6">
    <location>
        <begin position="83"/>
        <end position="106"/>
    </location>
</feature>
<evidence type="ECO:0000256" key="3">
    <source>
        <dbReference type="ARBA" id="ARBA00022692"/>
    </source>
</evidence>
<accession>A0A0C2HUX5</accession>
<comment type="subcellular location">
    <subcellularLocation>
        <location evidence="1">Membrane</location>
        <topology evidence="1">Multi-pass membrane protein</topology>
    </subcellularLocation>
</comment>
<keyword evidence="3 6" id="KW-0812">Transmembrane</keyword>
<evidence type="ECO:0000256" key="5">
    <source>
        <dbReference type="ARBA" id="ARBA00023136"/>
    </source>
</evidence>
<dbReference type="InterPro" id="IPR051611">
    <property type="entry name" value="ECF_transporter_component"/>
</dbReference>
<evidence type="ECO:0000313" key="7">
    <source>
        <dbReference type="EMBL" id="KIH76607.1"/>
    </source>
</evidence>
<keyword evidence="4 6" id="KW-1133">Transmembrane helix</keyword>
<feature type="transmembrane region" description="Helical" evidence="6">
    <location>
        <begin position="118"/>
        <end position="137"/>
    </location>
</feature>
<dbReference type="InterPro" id="IPR003339">
    <property type="entry name" value="ABC/ECF_trnsptr_transmembrane"/>
</dbReference>
<feature type="transmembrane region" description="Helical" evidence="6">
    <location>
        <begin position="244"/>
        <end position="266"/>
    </location>
</feature>
<keyword evidence="5 6" id="KW-0472">Membrane</keyword>
<keyword evidence="2" id="KW-1003">Cell membrane</keyword>
<evidence type="ECO:0000256" key="1">
    <source>
        <dbReference type="ARBA" id="ARBA00004141"/>
    </source>
</evidence>
<proteinExistence type="predicted"/>
<evidence type="ECO:0000256" key="6">
    <source>
        <dbReference type="SAM" id="Phobius"/>
    </source>
</evidence>
<comment type="caution">
    <text evidence="7">The sequence shown here is derived from an EMBL/GenBank/DDBJ whole genome shotgun (WGS) entry which is preliminary data.</text>
</comment>
<name>A0A0C2HUX5_9BACT</name>
<dbReference type="EMBL" id="JWJD01000003">
    <property type="protein sequence ID" value="KIH76607.1"/>
    <property type="molecule type" value="Genomic_DNA"/>
</dbReference>
<protein>
    <recommendedName>
        <fullName evidence="9">Cobalt transporter</fullName>
    </recommendedName>
</protein>
<evidence type="ECO:0000313" key="8">
    <source>
        <dbReference type="Proteomes" id="UP000035068"/>
    </source>
</evidence>
<dbReference type="PANTHER" id="PTHR34857">
    <property type="entry name" value="SLL0384 PROTEIN"/>
    <property type="match status" value="1"/>
</dbReference>
<evidence type="ECO:0000256" key="2">
    <source>
        <dbReference type="ARBA" id="ARBA00022475"/>
    </source>
</evidence>
<reference evidence="7 8" key="1">
    <citation type="submission" date="2014-12" db="EMBL/GenBank/DDBJ databases">
        <title>Genomes of Geoalkalibacter ferrihydriticus and Geoalkalibacter subterraneus, two haloalkaliphilic metal-reducing members of the Geobacteraceae.</title>
        <authorList>
            <person name="Badalamenti J.P."/>
            <person name="Torres C.I."/>
            <person name="Krajmalnik-Brown R."/>
            <person name="Bond D.R."/>
        </authorList>
    </citation>
    <scope>NUCLEOTIDE SEQUENCE [LARGE SCALE GENOMIC DNA]</scope>
    <source>
        <strain evidence="7 8">DSM 17813</strain>
    </source>
</reference>
<feature type="transmembrane region" description="Helical" evidence="6">
    <location>
        <begin position="53"/>
        <end position="71"/>
    </location>
</feature>
<evidence type="ECO:0008006" key="9">
    <source>
        <dbReference type="Google" id="ProtNLM"/>
    </source>
</evidence>